<gene>
    <name evidence="3" type="ORF">GL286_07690</name>
</gene>
<comment type="similarity">
    <text evidence="1">Belongs to the metallo-beta-lactamase superfamily. Class-B beta-lactamase family.</text>
</comment>
<feature type="domain" description="Metallo-beta-lactamase" evidence="2">
    <location>
        <begin position="94"/>
        <end position="278"/>
    </location>
</feature>
<dbReference type="Gene3D" id="3.60.15.10">
    <property type="entry name" value="Ribonuclease Z/Hydroxyacylglutathione hydrolase-like"/>
    <property type="match status" value="1"/>
</dbReference>
<comment type="caution">
    <text evidence="3">The sequence shown here is derived from an EMBL/GenBank/DDBJ whole genome shotgun (WGS) entry which is preliminary data.</text>
</comment>
<dbReference type="PANTHER" id="PTHR42951:SF4">
    <property type="entry name" value="ACYL-COENZYME A THIOESTERASE MBLAC2"/>
    <property type="match status" value="1"/>
</dbReference>
<keyword evidence="3" id="KW-0378">Hydrolase</keyword>
<evidence type="ECO:0000256" key="1">
    <source>
        <dbReference type="ARBA" id="ARBA00005250"/>
    </source>
</evidence>
<sequence length="352" mass="37917">MFHLLLAACLANDPAICAERLLPAADAPDQQDCQRKAEPIARDWLARHPDLKGGEARCVATSELPALTVTEIADEVYFHQGAVEQLSHRNQGRIANTAFIVGDTVAVIDAGSSRAEAEALYAAIREVTDKPVSHLILTHMHPDHIMGAEVFSEAGATIVASARLPEGVARRVDDWMMSIPRQIGAQAFLGTHIASIDQKIDAPMTISLGSTELMVTPVPKAHTDNDLLIHDSDSATLFTGDLVFRGLTPSLEGSLKGWLDWIAAGPPMPDIALVVPGHGPVAATWEEAVAPEWQYLEALRDTTRKAVSGNMPLSRAIPAIVSMMKPFSEGWADFDATTAHNASTAFSQIEWE</sequence>
<dbReference type="GO" id="GO:0016787">
    <property type="term" value="F:hydrolase activity"/>
    <property type="evidence" value="ECO:0007669"/>
    <property type="project" value="UniProtKB-KW"/>
</dbReference>
<organism evidence="3 4">
    <name type="scientific">Paracoccus aestuariivivens</name>
    <dbReference type="NCBI Taxonomy" id="1820333"/>
    <lineage>
        <taxon>Bacteria</taxon>
        <taxon>Pseudomonadati</taxon>
        <taxon>Pseudomonadota</taxon>
        <taxon>Alphaproteobacteria</taxon>
        <taxon>Rhodobacterales</taxon>
        <taxon>Paracoccaceae</taxon>
        <taxon>Paracoccus</taxon>
    </lineage>
</organism>
<accession>A0A6L6J671</accession>
<reference evidence="3 4" key="1">
    <citation type="submission" date="2019-11" db="EMBL/GenBank/DDBJ databases">
        <authorList>
            <person name="Dong K."/>
        </authorList>
    </citation>
    <scope>NUCLEOTIDE SEQUENCE [LARGE SCALE GENOMIC DNA]</scope>
    <source>
        <strain evidence="3 4">NBRC 111993</strain>
    </source>
</reference>
<dbReference type="NCBIfam" id="TIGR04559">
    <property type="entry name" value="SoxH_rel_PQQ_2"/>
    <property type="match status" value="1"/>
</dbReference>
<evidence type="ECO:0000259" key="2">
    <source>
        <dbReference type="SMART" id="SM00849"/>
    </source>
</evidence>
<evidence type="ECO:0000313" key="4">
    <source>
        <dbReference type="Proteomes" id="UP000478183"/>
    </source>
</evidence>
<dbReference type="InterPro" id="IPR036866">
    <property type="entry name" value="RibonucZ/Hydroxyglut_hydro"/>
</dbReference>
<proteinExistence type="inferred from homology"/>
<evidence type="ECO:0000313" key="3">
    <source>
        <dbReference type="EMBL" id="MTH77603.1"/>
    </source>
</evidence>
<dbReference type="GO" id="GO:0017001">
    <property type="term" value="P:antibiotic catabolic process"/>
    <property type="evidence" value="ECO:0007669"/>
    <property type="project" value="UniProtKB-ARBA"/>
</dbReference>
<dbReference type="Proteomes" id="UP000478183">
    <property type="component" value="Unassembled WGS sequence"/>
</dbReference>
<protein>
    <submittedName>
        <fullName evidence="3">Quinoprotein relay system zinc metallohydrolase 2</fullName>
    </submittedName>
</protein>
<dbReference type="Pfam" id="PF00753">
    <property type="entry name" value="Lactamase_B"/>
    <property type="match status" value="1"/>
</dbReference>
<dbReference type="PANTHER" id="PTHR42951">
    <property type="entry name" value="METALLO-BETA-LACTAMASE DOMAIN-CONTAINING"/>
    <property type="match status" value="1"/>
</dbReference>
<dbReference type="SUPFAM" id="SSF56281">
    <property type="entry name" value="Metallo-hydrolase/oxidoreductase"/>
    <property type="match status" value="1"/>
</dbReference>
<dbReference type="EMBL" id="WMIE01000003">
    <property type="protein sequence ID" value="MTH77603.1"/>
    <property type="molecule type" value="Genomic_DNA"/>
</dbReference>
<dbReference type="InterPro" id="IPR001279">
    <property type="entry name" value="Metallo-B-lactamas"/>
</dbReference>
<dbReference type="AlphaFoldDB" id="A0A6L6J671"/>
<dbReference type="RefSeq" id="WP_170295099.1">
    <property type="nucleotide sequence ID" value="NZ_WMIE01000003.1"/>
</dbReference>
<dbReference type="SMART" id="SM00849">
    <property type="entry name" value="Lactamase_B"/>
    <property type="match status" value="1"/>
</dbReference>
<name>A0A6L6J671_9RHOB</name>
<keyword evidence="4" id="KW-1185">Reference proteome</keyword>
<dbReference type="CDD" id="cd16282">
    <property type="entry name" value="metallo-hydrolase-like_MBL-fold"/>
    <property type="match status" value="1"/>
</dbReference>
<dbReference type="InterPro" id="IPR030829">
    <property type="entry name" value="SoxH-rel_PQQ_2"/>
</dbReference>
<dbReference type="InterPro" id="IPR050855">
    <property type="entry name" value="NDM-1-like"/>
</dbReference>